<dbReference type="SUPFAM" id="SSF50129">
    <property type="entry name" value="GroES-like"/>
    <property type="match status" value="1"/>
</dbReference>
<name>A0A550CPV2_9AGAR</name>
<dbReference type="OrthoDB" id="9992527at2759"/>
<accession>A0A550CPV2</accession>
<dbReference type="Pfam" id="PF00107">
    <property type="entry name" value="ADH_zinc_N"/>
    <property type="match status" value="1"/>
</dbReference>
<reference evidence="2 3" key="1">
    <citation type="journal article" date="2019" name="New Phytol.">
        <title>Comparative genomics reveals unique wood-decay strategies and fruiting body development in the Schizophyllaceae.</title>
        <authorList>
            <person name="Almasi E."/>
            <person name="Sahu N."/>
            <person name="Krizsan K."/>
            <person name="Balint B."/>
            <person name="Kovacs G.M."/>
            <person name="Kiss B."/>
            <person name="Cseklye J."/>
            <person name="Drula E."/>
            <person name="Henrissat B."/>
            <person name="Nagy I."/>
            <person name="Chovatia M."/>
            <person name="Adam C."/>
            <person name="LaButti K."/>
            <person name="Lipzen A."/>
            <person name="Riley R."/>
            <person name="Grigoriev I.V."/>
            <person name="Nagy L.G."/>
        </authorList>
    </citation>
    <scope>NUCLEOTIDE SEQUENCE [LARGE SCALE GENOMIC DNA]</scope>
    <source>
        <strain evidence="2 3">NL-1724</strain>
    </source>
</reference>
<dbReference type="CDD" id="cd08249">
    <property type="entry name" value="enoyl_reductase_like"/>
    <property type="match status" value="1"/>
</dbReference>
<comment type="caution">
    <text evidence="2">The sequence shown here is derived from an EMBL/GenBank/DDBJ whole genome shotgun (WGS) entry which is preliminary data.</text>
</comment>
<feature type="domain" description="Enoyl reductase (ER)" evidence="1">
    <location>
        <begin position="18"/>
        <end position="366"/>
    </location>
</feature>
<gene>
    <name evidence="2" type="ORF">BD626DRAFT_483787</name>
</gene>
<dbReference type="AlphaFoldDB" id="A0A550CPV2"/>
<evidence type="ECO:0000313" key="2">
    <source>
        <dbReference type="EMBL" id="TRM66784.1"/>
    </source>
</evidence>
<proteinExistence type="predicted"/>
<dbReference type="SUPFAM" id="SSF51735">
    <property type="entry name" value="NAD(P)-binding Rossmann-fold domains"/>
    <property type="match status" value="1"/>
</dbReference>
<dbReference type="SMART" id="SM00829">
    <property type="entry name" value="PKS_ER"/>
    <property type="match status" value="1"/>
</dbReference>
<dbReference type="InterPro" id="IPR013154">
    <property type="entry name" value="ADH-like_N"/>
</dbReference>
<dbReference type="STRING" id="97359.A0A550CPV2"/>
<dbReference type="InterPro" id="IPR011032">
    <property type="entry name" value="GroES-like_sf"/>
</dbReference>
<dbReference type="Gene3D" id="3.40.50.720">
    <property type="entry name" value="NAD(P)-binding Rossmann-like Domain"/>
    <property type="match status" value="1"/>
</dbReference>
<protein>
    <submittedName>
        <fullName evidence="2">Chaperonin 10-like protein</fullName>
    </submittedName>
</protein>
<dbReference type="EMBL" id="VDMD01000003">
    <property type="protein sequence ID" value="TRM66784.1"/>
    <property type="molecule type" value="Genomic_DNA"/>
</dbReference>
<dbReference type="PANTHER" id="PTHR45348:SF3">
    <property type="entry name" value="ENOYL REDUCTASE (ER) DOMAIN-CONTAINING PROTEIN"/>
    <property type="match status" value="1"/>
</dbReference>
<dbReference type="Pfam" id="PF08240">
    <property type="entry name" value="ADH_N"/>
    <property type="match status" value="1"/>
</dbReference>
<dbReference type="InterPro" id="IPR020843">
    <property type="entry name" value="ER"/>
</dbReference>
<dbReference type="InterPro" id="IPR013149">
    <property type="entry name" value="ADH-like_C"/>
</dbReference>
<dbReference type="InterPro" id="IPR036291">
    <property type="entry name" value="NAD(P)-bd_dom_sf"/>
</dbReference>
<organism evidence="2 3">
    <name type="scientific">Schizophyllum amplum</name>
    <dbReference type="NCBI Taxonomy" id="97359"/>
    <lineage>
        <taxon>Eukaryota</taxon>
        <taxon>Fungi</taxon>
        <taxon>Dikarya</taxon>
        <taxon>Basidiomycota</taxon>
        <taxon>Agaricomycotina</taxon>
        <taxon>Agaricomycetes</taxon>
        <taxon>Agaricomycetidae</taxon>
        <taxon>Agaricales</taxon>
        <taxon>Schizophyllaceae</taxon>
        <taxon>Schizophyllum</taxon>
    </lineage>
</organism>
<dbReference type="Gene3D" id="3.90.180.10">
    <property type="entry name" value="Medium-chain alcohol dehydrogenases, catalytic domain"/>
    <property type="match status" value="1"/>
</dbReference>
<evidence type="ECO:0000259" key="1">
    <source>
        <dbReference type="SMART" id="SM00829"/>
    </source>
</evidence>
<keyword evidence="3" id="KW-1185">Reference proteome</keyword>
<dbReference type="InterPro" id="IPR047122">
    <property type="entry name" value="Trans-enoyl_RdTase-like"/>
</dbReference>
<sequence>MSAPTTTCATPSTHRAAAALSPGHWDIISVPTAAPGSGEVLIKVEYVGMIPFDTYVADLGYHTTEWPMVLGFSCAGTVARVGEGVPGLDVGDRVTAFSYVSSRSKGLQEYSVQPYQVVAKLPADFPLDGAATIPDNLVTAFYTLFNQCGLPRPAEFPVRTPPAKAALPILVYGAGSSSGQYTVQLLRAAGYTNVLATASAHNHAALREMGAKHVFDYRSKTMAEEIEQAVGGKVALVVDCISTETTLEAVGKVLAPDGAIALLLPVKDGSQLRGAPAEGMYFEVPDHMKGYLPEGVKKLLVRTFLYQNDEYLKENLMPKILPQLLEKGIIHANPVRLMAEGTLKERIEVAMDLLRNNKVSREKLVVKIDHE</sequence>
<dbReference type="Proteomes" id="UP000320762">
    <property type="component" value="Unassembled WGS sequence"/>
</dbReference>
<dbReference type="PANTHER" id="PTHR45348">
    <property type="entry name" value="HYPOTHETICAL OXIDOREDUCTASE (EUROFUNG)"/>
    <property type="match status" value="1"/>
</dbReference>
<dbReference type="GO" id="GO:0016651">
    <property type="term" value="F:oxidoreductase activity, acting on NAD(P)H"/>
    <property type="evidence" value="ECO:0007669"/>
    <property type="project" value="InterPro"/>
</dbReference>
<evidence type="ECO:0000313" key="3">
    <source>
        <dbReference type="Proteomes" id="UP000320762"/>
    </source>
</evidence>